<dbReference type="InterPro" id="IPR021301">
    <property type="entry name" value="DUF2779"/>
</dbReference>
<proteinExistence type="predicted"/>
<name>A0A8H8Z1P0_9PROT</name>
<gene>
    <name evidence="2" type="ORF">NMYAN_60115</name>
</gene>
<evidence type="ECO:0000313" key="3">
    <source>
        <dbReference type="Proteomes" id="UP000601736"/>
    </source>
</evidence>
<dbReference type="Pfam" id="PF11074">
    <property type="entry name" value="DUF2779"/>
    <property type="match status" value="1"/>
</dbReference>
<sequence>MHQVSLLMRNFLTNHPTKFFAQTLTSMCGEERLVFVYYAYFEKAHIRDELSNQFPSLEKSLLTINNRTVYLLLDYLYQLRSDLASYLIWKRNNYQITASVFFLIQSR</sequence>
<comment type="caution">
    <text evidence="2">The sequence shown here is derived from an EMBL/GenBank/DDBJ whole genome shotgun (WGS) entry which is preliminary data.</text>
</comment>
<organism evidence="2 3">
    <name type="scientific">Nitrosomonas nitrosa</name>
    <dbReference type="NCBI Taxonomy" id="52442"/>
    <lineage>
        <taxon>Bacteria</taxon>
        <taxon>Pseudomonadati</taxon>
        <taxon>Pseudomonadota</taxon>
        <taxon>Betaproteobacteria</taxon>
        <taxon>Nitrosomonadales</taxon>
        <taxon>Nitrosomonadaceae</taxon>
        <taxon>Nitrosomonas</taxon>
    </lineage>
</organism>
<feature type="domain" description="DUF2779" evidence="1">
    <location>
        <begin position="12"/>
        <end position="71"/>
    </location>
</feature>
<protein>
    <recommendedName>
        <fullName evidence="1">DUF2779 domain-containing protein</fullName>
    </recommendedName>
</protein>
<evidence type="ECO:0000313" key="2">
    <source>
        <dbReference type="EMBL" id="CAE6516626.1"/>
    </source>
</evidence>
<dbReference type="EMBL" id="CAJNAP010000052">
    <property type="protein sequence ID" value="CAE6516626.1"/>
    <property type="molecule type" value="Genomic_DNA"/>
</dbReference>
<evidence type="ECO:0000259" key="1">
    <source>
        <dbReference type="Pfam" id="PF11074"/>
    </source>
</evidence>
<dbReference type="AlphaFoldDB" id="A0A8H8Z1P0"/>
<dbReference type="Proteomes" id="UP000601736">
    <property type="component" value="Unassembled WGS sequence"/>
</dbReference>
<reference evidence="2" key="1">
    <citation type="submission" date="2021-02" db="EMBL/GenBank/DDBJ databases">
        <authorList>
            <person name="Han P."/>
        </authorList>
    </citation>
    <scope>NUCLEOTIDE SEQUENCE</scope>
    <source>
        <strain evidence="2">Nitrosomonas nitrosa 18-3D</strain>
    </source>
</reference>
<accession>A0A8H8Z1P0</accession>